<dbReference type="AlphaFoldDB" id="A0A0G1CDD6"/>
<sequence>MESITNIDTQQNELEPSPRKLKILLYVENEVMRGTYKDYLRHNPSVGRIIEAGGITSFIAEVELITDKSGVDVIVTEFNPYAQELGGQAKFWTALRKVRAQEDKLAETKIRPLVDKKNEIPVIVIAEDQAYFNKLAKDKLGINEKPKNMIVLQKTNQLELAGKQTDGILGRIVRGEITSAR</sequence>
<dbReference type="Proteomes" id="UP000034543">
    <property type="component" value="Unassembled WGS sequence"/>
</dbReference>
<name>A0A0G1CDD6_9BACT</name>
<organism evidence="1 2">
    <name type="scientific">Candidatus Gottesmanbacteria bacterium GW2011_GWA1_43_11</name>
    <dbReference type="NCBI Taxonomy" id="1618436"/>
    <lineage>
        <taxon>Bacteria</taxon>
        <taxon>Candidatus Gottesmaniibacteriota</taxon>
    </lineage>
</organism>
<dbReference type="EMBL" id="LCFB01000036">
    <property type="protein sequence ID" value="KKS83582.1"/>
    <property type="molecule type" value="Genomic_DNA"/>
</dbReference>
<evidence type="ECO:0000313" key="1">
    <source>
        <dbReference type="EMBL" id="KKS83582.1"/>
    </source>
</evidence>
<comment type="caution">
    <text evidence="1">The sequence shown here is derived from an EMBL/GenBank/DDBJ whole genome shotgun (WGS) entry which is preliminary data.</text>
</comment>
<evidence type="ECO:0000313" key="2">
    <source>
        <dbReference type="Proteomes" id="UP000034543"/>
    </source>
</evidence>
<protein>
    <submittedName>
        <fullName evidence="1">Uncharacterized protein</fullName>
    </submittedName>
</protein>
<gene>
    <name evidence="1" type="ORF">UV59_C0036G0007</name>
</gene>
<dbReference type="STRING" id="1618436.UV59_C0036G0007"/>
<proteinExistence type="predicted"/>
<reference evidence="1 2" key="1">
    <citation type="journal article" date="2015" name="Nature">
        <title>rRNA introns, odd ribosomes, and small enigmatic genomes across a large radiation of phyla.</title>
        <authorList>
            <person name="Brown C.T."/>
            <person name="Hug L.A."/>
            <person name="Thomas B.C."/>
            <person name="Sharon I."/>
            <person name="Castelle C.J."/>
            <person name="Singh A."/>
            <person name="Wilkins M.J."/>
            <person name="Williams K.H."/>
            <person name="Banfield J.F."/>
        </authorList>
    </citation>
    <scope>NUCLEOTIDE SEQUENCE [LARGE SCALE GENOMIC DNA]</scope>
</reference>
<accession>A0A0G1CDD6</accession>